<reference evidence="2" key="1">
    <citation type="submission" date="2021-01" db="EMBL/GenBank/DDBJ databases">
        <authorList>
            <person name="Corre E."/>
            <person name="Pelletier E."/>
            <person name="Niang G."/>
            <person name="Scheremetjew M."/>
            <person name="Finn R."/>
            <person name="Kale V."/>
            <person name="Holt S."/>
            <person name="Cochrane G."/>
            <person name="Meng A."/>
            <person name="Brown T."/>
            <person name="Cohen L."/>
        </authorList>
    </citation>
    <scope>NUCLEOTIDE SEQUENCE</scope>
    <source>
        <strain evidence="2">CCMP1381</strain>
    </source>
</reference>
<dbReference type="AlphaFoldDB" id="A0A7S2B258"/>
<gene>
    <name evidence="2" type="ORF">DSPE1174_LOCUS5075</name>
</gene>
<evidence type="ECO:0000313" key="2">
    <source>
        <dbReference type="EMBL" id="CAD9384376.1"/>
    </source>
</evidence>
<organism evidence="2">
    <name type="scientific">Octactis speculum</name>
    <dbReference type="NCBI Taxonomy" id="3111310"/>
    <lineage>
        <taxon>Eukaryota</taxon>
        <taxon>Sar</taxon>
        <taxon>Stramenopiles</taxon>
        <taxon>Ochrophyta</taxon>
        <taxon>Dictyochophyceae</taxon>
        <taxon>Dictyochales</taxon>
        <taxon>Dictyochaceae</taxon>
        <taxon>Octactis</taxon>
    </lineage>
</organism>
<name>A0A7S2B258_9STRA</name>
<accession>A0A7S2B258</accession>
<feature type="transmembrane region" description="Helical" evidence="1">
    <location>
        <begin position="12"/>
        <end position="33"/>
    </location>
</feature>
<sequence length="229" mass="25988">MSVLTPERIDRWEVFWAEVYLILTVTALGMHITRVDPHVEVFSNMMFNGVYTWTYAACLCKYAVMSYPPSWPFRSAVALFTTGYAAFLLKYLAAYNHMDLPWFYVAGALLFTSGSLTMFFATRPTPTLPPKEYSSYSEIHTGSAIFLLGSLVFTADSSAYVLKSVSLLSISFELEQLALILFVLGRIFFLRAVVTPNSDMLYRKAKWMVLNPRKEESVETHDLCAIVCQ</sequence>
<keyword evidence="1" id="KW-1133">Transmembrane helix</keyword>
<feature type="transmembrane region" description="Helical" evidence="1">
    <location>
        <begin position="101"/>
        <end position="121"/>
    </location>
</feature>
<keyword evidence="1" id="KW-0472">Membrane</keyword>
<feature type="transmembrane region" description="Helical" evidence="1">
    <location>
        <begin position="174"/>
        <end position="194"/>
    </location>
</feature>
<feature type="transmembrane region" description="Helical" evidence="1">
    <location>
        <begin position="76"/>
        <end position="95"/>
    </location>
</feature>
<dbReference type="EMBL" id="HBGS01009594">
    <property type="protein sequence ID" value="CAD9384376.1"/>
    <property type="molecule type" value="Transcribed_RNA"/>
</dbReference>
<keyword evidence="1" id="KW-0812">Transmembrane</keyword>
<proteinExistence type="predicted"/>
<protein>
    <submittedName>
        <fullName evidence="2">Uncharacterized protein</fullName>
    </submittedName>
</protein>
<evidence type="ECO:0000256" key="1">
    <source>
        <dbReference type="SAM" id="Phobius"/>
    </source>
</evidence>